<dbReference type="Proteomes" id="UP000054783">
    <property type="component" value="Unassembled WGS sequence"/>
</dbReference>
<name>A0A0V0Z4I2_9BILA</name>
<gene>
    <name evidence="1" type="ORF">T12_15279</name>
</gene>
<dbReference type="AlphaFoldDB" id="A0A0V0Z4I2"/>
<protein>
    <submittedName>
        <fullName evidence="1">Uncharacterized protein</fullName>
    </submittedName>
</protein>
<keyword evidence="2" id="KW-1185">Reference proteome</keyword>
<accession>A0A0V0Z4I2</accession>
<evidence type="ECO:0000313" key="1">
    <source>
        <dbReference type="EMBL" id="KRY07442.1"/>
    </source>
</evidence>
<proteinExistence type="predicted"/>
<comment type="caution">
    <text evidence="1">The sequence shown here is derived from an EMBL/GenBank/DDBJ whole genome shotgun (WGS) entry which is preliminary data.</text>
</comment>
<dbReference type="EMBL" id="JYDQ01000461">
    <property type="protein sequence ID" value="KRY07442.1"/>
    <property type="molecule type" value="Genomic_DNA"/>
</dbReference>
<reference evidence="1 2" key="1">
    <citation type="submission" date="2015-01" db="EMBL/GenBank/DDBJ databases">
        <title>Evolution of Trichinella species and genotypes.</title>
        <authorList>
            <person name="Korhonen P.K."/>
            <person name="Edoardo P."/>
            <person name="Giuseppe L.R."/>
            <person name="Gasser R.B."/>
        </authorList>
    </citation>
    <scope>NUCLEOTIDE SEQUENCE [LARGE SCALE GENOMIC DNA]</scope>
    <source>
        <strain evidence="1">ISS2496</strain>
    </source>
</reference>
<evidence type="ECO:0000313" key="2">
    <source>
        <dbReference type="Proteomes" id="UP000054783"/>
    </source>
</evidence>
<feature type="non-terminal residue" evidence="1">
    <location>
        <position position="94"/>
    </location>
</feature>
<sequence length="94" mass="10066">METGGCLSNTSDAEDEDKLKVAVPLAPHCFHSNCSTNITSSAEVLWCSFCSGQRDKSCTHHFVLNVASQTSLDRTVFGAVTFPSCPSVVSLIIK</sequence>
<organism evidence="1 2">
    <name type="scientific">Trichinella patagoniensis</name>
    <dbReference type="NCBI Taxonomy" id="990121"/>
    <lineage>
        <taxon>Eukaryota</taxon>
        <taxon>Metazoa</taxon>
        <taxon>Ecdysozoa</taxon>
        <taxon>Nematoda</taxon>
        <taxon>Enoplea</taxon>
        <taxon>Dorylaimia</taxon>
        <taxon>Trichinellida</taxon>
        <taxon>Trichinellidae</taxon>
        <taxon>Trichinella</taxon>
    </lineage>
</organism>